<sequence length="388" mass="44165">MSTSRSPAPDTDTVMFETTASETNQLKRKKSFGASPGADCDDNEDTPNKRQRIKDIPGRSPARHGNGTIGHGNGNGNGERHRSPVKDAFLKEESRSPGARRERQVVDIPSSPEQRRRPSESTRHDDRSPVSPPDRRGSETSRRMSSSHGAERDRGRRESYSQEEKKRGRRLFGGLLSTLSQTTANSQQKRRLEIEKKQQEKAVKQKTEDDKRRMEKLAKLDKVRKIEQVRFDEQVMRTRHSNMLAMAHCLRTRSEPKLYYRPWELTPEQEDAIKDQIRDAEDEIANEVRQFRRRKEQRLSDLGVLAPSAASEIDNIVGEQAEERSNTAAQVESTIDDAAATNHDHHDHAHEHAPAHSPSPAPAPKNSHHHEDKDHDEMVEAEEDTVIY</sequence>
<evidence type="ECO:0000256" key="7">
    <source>
        <dbReference type="ARBA" id="ARBA00023242"/>
    </source>
</evidence>
<comment type="caution">
    <text evidence="11">The sequence shown here is derived from an EMBL/GenBank/DDBJ whole genome shotgun (WGS) entry which is preliminary data.</text>
</comment>
<feature type="region of interest" description="Disordered" evidence="9">
    <location>
        <begin position="1"/>
        <end position="216"/>
    </location>
</feature>
<evidence type="ECO:0000259" key="10">
    <source>
        <dbReference type="Pfam" id="PF04696"/>
    </source>
</evidence>
<accession>A0ABR4E7S2</accession>
<evidence type="ECO:0000313" key="11">
    <source>
        <dbReference type="EMBL" id="KAL2278447.1"/>
    </source>
</evidence>
<comment type="similarity">
    <text evidence="2">Belongs to the pinin family.</text>
</comment>
<evidence type="ECO:0000256" key="4">
    <source>
        <dbReference type="ARBA" id="ARBA00023015"/>
    </source>
</evidence>
<keyword evidence="6" id="KW-0508">mRNA splicing</keyword>
<evidence type="ECO:0000256" key="3">
    <source>
        <dbReference type="ARBA" id="ARBA00022664"/>
    </source>
</evidence>
<feature type="compositionally biased region" description="Basic and acidic residues" evidence="9">
    <location>
        <begin position="369"/>
        <end position="378"/>
    </location>
</feature>
<dbReference type="PANTHER" id="PTHR12707:SF0">
    <property type="entry name" value="PININ"/>
    <property type="match status" value="1"/>
</dbReference>
<evidence type="ECO:0000256" key="1">
    <source>
        <dbReference type="ARBA" id="ARBA00004123"/>
    </source>
</evidence>
<dbReference type="Proteomes" id="UP001600888">
    <property type="component" value="Unassembled WGS sequence"/>
</dbReference>
<name>A0ABR4E7S2_9PEZI</name>
<evidence type="ECO:0000256" key="6">
    <source>
        <dbReference type="ARBA" id="ARBA00023187"/>
    </source>
</evidence>
<feature type="compositionally biased region" description="Gly residues" evidence="9">
    <location>
        <begin position="67"/>
        <end position="77"/>
    </location>
</feature>
<reference evidence="11 12" key="1">
    <citation type="submission" date="2024-03" db="EMBL/GenBank/DDBJ databases">
        <title>A high-quality draft genome sequence of Diaporthe vaccinii, a causative agent of upright dieback and viscid rot disease in cranberry plants.</title>
        <authorList>
            <person name="Sarrasin M."/>
            <person name="Lang B.F."/>
            <person name="Burger G."/>
        </authorList>
    </citation>
    <scope>NUCLEOTIDE SEQUENCE [LARGE SCALE GENOMIC DNA]</scope>
    <source>
        <strain evidence="11 12">IS7</strain>
    </source>
</reference>
<feature type="compositionally biased region" description="Acidic residues" evidence="9">
    <location>
        <begin position="379"/>
        <end position="388"/>
    </location>
</feature>
<dbReference type="InterPro" id="IPR006786">
    <property type="entry name" value="Pinin_SDK_MemA"/>
</dbReference>
<keyword evidence="8" id="KW-0175">Coiled coil</keyword>
<keyword evidence="4" id="KW-0805">Transcription regulation</keyword>
<keyword evidence="12" id="KW-1185">Reference proteome</keyword>
<feature type="compositionally biased region" description="Basic and acidic residues" evidence="9">
    <location>
        <begin position="149"/>
        <end position="166"/>
    </location>
</feature>
<feature type="compositionally biased region" description="Polar residues" evidence="9">
    <location>
        <begin position="177"/>
        <end position="187"/>
    </location>
</feature>
<feature type="compositionally biased region" description="Basic and acidic residues" evidence="9">
    <location>
        <begin position="190"/>
        <end position="216"/>
    </location>
</feature>
<feature type="domain" description="Pinin/SDK/MemA protein" evidence="10">
    <location>
        <begin position="162"/>
        <end position="277"/>
    </location>
</feature>
<evidence type="ECO:0000256" key="8">
    <source>
        <dbReference type="SAM" id="Coils"/>
    </source>
</evidence>
<evidence type="ECO:0000256" key="2">
    <source>
        <dbReference type="ARBA" id="ARBA00010386"/>
    </source>
</evidence>
<dbReference type="EMBL" id="JBAWTH010000086">
    <property type="protein sequence ID" value="KAL2278447.1"/>
    <property type="molecule type" value="Genomic_DNA"/>
</dbReference>
<feature type="region of interest" description="Disordered" evidence="9">
    <location>
        <begin position="321"/>
        <end position="388"/>
    </location>
</feature>
<feature type="compositionally biased region" description="Basic and acidic residues" evidence="9">
    <location>
        <begin position="342"/>
        <end position="354"/>
    </location>
</feature>
<dbReference type="InterPro" id="IPR039853">
    <property type="entry name" value="Pinin"/>
</dbReference>
<evidence type="ECO:0000313" key="12">
    <source>
        <dbReference type="Proteomes" id="UP001600888"/>
    </source>
</evidence>
<protein>
    <recommendedName>
        <fullName evidence="10">Pinin/SDK/MemA protein domain-containing protein</fullName>
    </recommendedName>
</protein>
<gene>
    <name evidence="11" type="ORF">FJTKL_14382</name>
</gene>
<evidence type="ECO:0000256" key="9">
    <source>
        <dbReference type="SAM" id="MobiDB-lite"/>
    </source>
</evidence>
<feature type="compositionally biased region" description="Basic and acidic residues" evidence="9">
    <location>
        <begin position="113"/>
        <end position="142"/>
    </location>
</feature>
<dbReference type="PANTHER" id="PTHR12707">
    <property type="entry name" value="PINN"/>
    <property type="match status" value="1"/>
</dbReference>
<keyword evidence="3" id="KW-0507">mRNA processing</keyword>
<dbReference type="Pfam" id="PF04696">
    <property type="entry name" value="Pinin_SDK_memA"/>
    <property type="match status" value="1"/>
</dbReference>
<comment type="subcellular location">
    <subcellularLocation>
        <location evidence="1">Nucleus</location>
    </subcellularLocation>
</comment>
<evidence type="ECO:0000256" key="5">
    <source>
        <dbReference type="ARBA" id="ARBA00023163"/>
    </source>
</evidence>
<keyword evidence="5" id="KW-0804">Transcription</keyword>
<feature type="coiled-coil region" evidence="8">
    <location>
        <begin position="270"/>
        <end position="297"/>
    </location>
</feature>
<proteinExistence type="inferred from homology"/>
<keyword evidence="7" id="KW-0539">Nucleus</keyword>
<feature type="compositionally biased region" description="Basic and acidic residues" evidence="9">
    <location>
        <begin position="78"/>
        <end position="105"/>
    </location>
</feature>
<organism evidence="11 12">
    <name type="scientific">Diaporthe vaccinii</name>
    <dbReference type="NCBI Taxonomy" id="105482"/>
    <lineage>
        <taxon>Eukaryota</taxon>
        <taxon>Fungi</taxon>
        <taxon>Dikarya</taxon>
        <taxon>Ascomycota</taxon>
        <taxon>Pezizomycotina</taxon>
        <taxon>Sordariomycetes</taxon>
        <taxon>Sordariomycetidae</taxon>
        <taxon>Diaporthales</taxon>
        <taxon>Diaporthaceae</taxon>
        <taxon>Diaporthe</taxon>
        <taxon>Diaporthe eres species complex</taxon>
    </lineage>
</organism>